<dbReference type="WBParaSite" id="nRc.2.0.1.t45927-RA">
    <property type="protein sequence ID" value="nRc.2.0.1.t45927-RA"/>
    <property type="gene ID" value="nRc.2.0.1.g45927"/>
</dbReference>
<keyword evidence="1" id="KW-0547">Nucleotide-binding</keyword>
<evidence type="ECO:0000256" key="1">
    <source>
        <dbReference type="ARBA" id="ARBA00022741"/>
    </source>
</evidence>
<dbReference type="GO" id="GO:0005739">
    <property type="term" value="C:mitochondrion"/>
    <property type="evidence" value="ECO:0007669"/>
    <property type="project" value="TreeGrafter"/>
</dbReference>
<reference evidence="4" key="1">
    <citation type="submission" date="2022-11" db="UniProtKB">
        <authorList>
            <consortium name="WormBaseParasite"/>
        </authorList>
    </citation>
    <scope>IDENTIFICATION</scope>
</reference>
<evidence type="ECO:0000313" key="4">
    <source>
        <dbReference type="WBParaSite" id="nRc.2.0.1.t45927-RA"/>
    </source>
</evidence>
<evidence type="ECO:0000313" key="3">
    <source>
        <dbReference type="Proteomes" id="UP000887565"/>
    </source>
</evidence>
<sequence length="202" mass="23154">MQFGTHILLQLPVIDRDVFTIWLAEAETGQLNFLTRDLQGKEVSWITAKACGGVMDSTFEDLCAKPLGAADYLALSQVFHTILVRNVPKLNLDTLSNESRRFITMIDAFYDHKVRLILSSHQPLDNLFDDIFNKDTHSQISSMKDSDRLLMDDLKINEKELGGEKASVFTNEEEMFALERTISRLTEMQSLNYWKDRETSKS</sequence>
<dbReference type="GO" id="GO:0016887">
    <property type="term" value="F:ATP hydrolysis activity"/>
    <property type="evidence" value="ECO:0007669"/>
    <property type="project" value="InterPro"/>
</dbReference>
<dbReference type="GO" id="GO:0005524">
    <property type="term" value="F:ATP binding"/>
    <property type="evidence" value="ECO:0007669"/>
    <property type="project" value="UniProtKB-KW"/>
</dbReference>
<accession>A0A915L588</accession>
<organism evidence="3 4">
    <name type="scientific">Romanomermis culicivorax</name>
    <name type="common">Nematode worm</name>
    <dbReference type="NCBI Taxonomy" id="13658"/>
    <lineage>
        <taxon>Eukaryota</taxon>
        <taxon>Metazoa</taxon>
        <taxon>Ecdysozoa</taxon>
        <taxon>Nematoda</taxon>
        <taxon>Enoplea</taxon>
        <taxon>Dorylaimia</taxon>
        <taxon>Mermithida</taxon>
        <taxon>Mermithoidea</taxon>
        <taxon>Mermithidae</taxon>
        <taxon>Romanomermis</taxon>
    </lineage>
</organism>
<proteinExistence type="predicted"/>
<dbReference type="InterPro" id="IPR005654">
    <property type="entry name" value="ATPase_AFG1-like"/>
</dbReference>
<dbReference type="Proteomes" id="UP000887565">
    <property type="component" value="Unplaced"/>
</dbReference>
<keyword evidence="2" id="KW-0067">ATP-binding</keyword>
<protein>
    <submittedName>
        <fullName evidence="4">Uncharacterized protein</fullName>
    </submittedName>
</protein>
<dbReference type="Pfam" id="PF03969">
    <property type="entry name" value="AFG1_ATPase"/>
    <property type="match status" value="1"/>
</dbReference>
<dbReference type="PANTHER" id="PTHR12169:SF6">
    <property type="entry name" value="AFG1-LIKE ATPASE"/>
    <property type="match status" value="1"/>
</dbReference>
<dbReference type="AlphaFoldDB" id="A0A915L588"/>
<dbReference type="OMA" id="HCCLICT"/>
<keyword evidence="3" id="KW-1185">Reference proteome</keyword>
<evidence type="ECO:0000256" key="2">
    <source>
        <dbReference type="ARBA" id="ARBA00022840"/>
    </source>
</evidence>
<name>A0A915L588_ROMCU</name>
<dbReference type="PANTHER" id="PTHR12169">
    <property type="entry name" value="ATPASE N2B"/>
    <property type="match status" value="1"/>
</dbReference>